<feature type="compositionally biased region" description="Low complexity" evidence="1">
    <location>
        <begin position="201"/>
        <end position="221"/>
    </location>
</feature>
<dbReference type="PANTHER" id="PTHR47481">
    <property type="match status" value="1"/>
</dbReference>
<accession>A0A9R0JJM2</accession>
<evidence type="ECO:0000313" key="3">
    <source>
        <dbReference type="RefSeq" id="XP_021837191.2"/>
    </source>
</evidence>
<name>A0A9R0JJM2_SPIOL</name>
<organism evidence="2 3">
    <name type="scientific">Spinacia oleracea</name>
    <name type="common">Spinach</name>
    <dbReference type="NCBI Taxonomy" id="3562"/>
    <lineage>
        <taxon>Eukaryota</taxon>
        <taxon>Viridiplantae</taxon>
        <taxon>Streptophyta</taxon>
        <taxon>Embryophyta</taxon>
        <taxon>Tracheophyta</taxon>
        <taxon>Spermatophyta</taxon>
        <taxon>Magnoliopsida</taxon>
        <taxon>eudicotyledons</taxon>
        <taxon>Gunneridae</taxon>
        <taxon>Pentapetalae</taxon>
        <taxon>Caryophyllales</taxon>
        <taxon>Chenopodiaceae</taxon>
        <taxon>Chenopodioideae</taxon>
        <taxon>Anserineae</taxon>
        <taxon>Spinacia</taxon>
    </lineage>
</organism>
<reference evidence="3" key="2">
    <citation type="submission" date="2025-08" db="UniProtKB">
        <authorList>
            <consortium name="RefSeq"/>
        </authorList>
    </citation>
    <scope>IDENTIFICATION</scope>
    <source>
        <tissue evidence="3">Leaf</tissue>
    </source>
</reference>
<dbReference type="GeneID" id="110776927"/>
<dbReference type="KEGG" id="soe:110776927"/>
<feature type="region of interest" description="Disordered" evidence="1">
    <location>
        <begin position="179"/>
        <end position="221"/>
    </location>
</feature>
<sequence>MTDGEDTPTSAATPTTVVNAYHPSLGVTNIHGLVSLALDVNKDEKATAMVAWDNLRNFFQDNRGSRVVHLDNRFGSIKLKNCATLDDYRSELKDVSDQLAAIGHPISEERLVLKLAAKLTPEYRTMGTLIQQSNPFPSFVEACSMLDLERRTREENDDVESAPPTALVAAAAANVSAYPVAAQPNSGGGKGKGKGKKKWNNKNSGKNSGNNNRGNQSSQNN</sequence>
<keyword evidence="2" id="KW-1185">Reference proteome</keyword>
<dbReference type="Pfam" id="PF14223">
    <property type="entry name" value="Retrotran_gag_2"/>
    <property type="match status" value="1"/>
</dbReference>
<dbReference type="RefSeq" id="XP_021837191.2">
    <property type="nucleotide sequence ID" value="XM_021981499.2"/>
</dbReference>
<dbReference type="PANTHER" id="PTHR47481:SF38">
    <property type="entry name" value="POU DOMAIN, CLASS 4, TRANSCRIPTION FACTOR 1-LIKE"/>
    <property type="match status" value="1"/>
</dbReference>
<reference evidence="2" key="1">
    <citation type="journal article" date="2021" name="Nat. Commun.">
        <title>Genomic analyses provide insights into spinach domestication and the genetic basis of agronomic traits.</title>
        <authorList>
            <person name="Cai X."/>
            <person name="Sun X."/>
            <person name="Xu C."/>
            <person name="Sun H."/>
            <person name="Wang X."/>
            <person name="Ge C."/>
            <person name="Zhang Z."/>
            <person name="Wang Q."/>
            <person name="Fei Z."/>
            <person name="Jiao C."/>
            <person name="Wang Q."/>
        </authorList>
    </citation>
    <scope>NUCLEOTIDE SEQUENCE [LARGE SCALE GENOMIC DNA]</scope>
    <source>
        <strain evidence="2">cv. Varoflay</strain>
    </source>
</reference>
<proteinExistence type="predicted"/>
<protein>
    <recommendedName>
        <fullName evidence="4">Retrotransposon gag domain-containing protein</fullName>
    </recommendedName>
</protein>
<evidence type="ECO:0000313" key="2">
    <source>
        <dbReference type="Proteomes" id="UP000813463"/>
    </source>
</evidence>
<evidence type="ECO:0000256" key="1">
    <source>
        <dbReference type="SAM" id="MobiDB-lite"/>
    </source>
</evidence>
<evidence type="ECO:0008006" key="4">
    <source>
        <dbReference type="Google" id="ProtNLM"/>
    </source>
</evidence>
<dbReference type="Proteomes" id="UP000813463">
    <property type="component" value="Chromosome 5"/>
</dbReference>
<gene>
    <name evidence="3" type="primary">LOC110776927</name>
</gene>
<dbReference type="AlphaFoldDB" id="A0A9R0JJM2"/>
<feature type="compositionally biased region" description="Basic residues" evidence="1">
    <location>
        <begin position="191"/>
        <end position="200"/>
    </location>
</feature>